<dbReference type="SFLD" id="SFLDF00274">
    <property type="entry name" value="ribosomal_protein_S12_methylth"/>
    <property type="match status" value="1"/>
</dbReference>
<dbReference type="GO" id="GO:0051539">
    <property type="term" value="F:4 iron, 4 sulfur cluster binding"/>
    <property type="evidence" value="ECO:0007669"/>
    <property type="project" value="UniProtKB-UniRule"/>
</dbReference>
<dbReference type="InterPro" id="IPR058240">
    <property type="entry name" value="rSAM_sf"/>
</dbReference>
<evidence type="ECO:0000256" key="5">
    <source>
        <dbReference type="ARBA" id="ARBA00022691"/>
    </source>
</evidence>
<comment type="similarity">
    <text evidence="10">Belongs to the methylthiotransferase family. RimO subfamily.</text>
</comment>
<comment type="catalytic activity">
    <reaction evidence="10">
        <text>L-aspartate(89)-[ribosomal protein uS12]-hydrogen + (sulfur carrier)-SH + AH2 + 2 S-adenosyl-L-methionine = 3-methylsulfanyl-L-aspartate(89)-[ribosomal protein uS12]-hydrogen + (sulfur carrier)-H + 5'-deoxyadenosine + L-methionine + A + S-adenosyl-L-homocysteine + 2 H(+)</text>
        <dbReference type="Rhea" id="RHEA:37087"/>
        <dbReference type="Rhea" id="RHEA-COMP:10460"/>
        <dbReference type="Rhea" id="RHEA-COMP:10461"/>
        <dbReference type="Rhea" id="RHEA-COMP:14737"/>
        <dbReference type="Rhea" id="RHEA-COMP:14739"/>
        <dbReference type="ChEBI" id="CHEBI:13193"/>
        <dbReference type="ChEBI" id="CHEBI:15378"/>
        <dbReference type="ChEBI" id="CHEBI:17319"/>
        <dbReference type="ChEBI" id="CHEBI:17499"/>
        <dbReference type="ChEBI" id="CHEBI:29917"/>
        <dbReference type="ChEBI" id="CHEBI:29961"/>
        <dbReference type="ChEBI" id="CHEBI:57844"/>
        <dbReference type="ChEBI" id="CHEBI:57856"/>
        <dbReference type="ChEBI" id="CHEBI:59789"/>
        <dbReference type="ChEBI" id="CHEBI:64428"/>
        <dbReference type="ChEBI" id="CHEBI:73599"/>
        <dbReference type="EC" id="2.8.4.4"/>
    </reaction>
</comment>
<dbReference type="AlphaFoldDB" id="A0A845R2J1"/>
<dbReference type="InterPro" id="IPR038135">
    <property type="entry name" value="Methylthiotransferase_N_sf"/>
</dbReference>
<dbReference type="GO" id="GO:0005829">
    <property type="term" value="C:cytosol"/>
    <property type="evidence" value="ECO:0007669"/>
    <property type="project" value="TreeGrafter"/>
</dbReference>
<evidence type="ECO:0000313" key="15">
    <source>
        <dbReference type="Proteomes" id="UP000467132"/>
    </source>
</evidence>
<dbReference type="InterPro" id="IPR023404">
    <property type="entry name" value="rSAM_horseshoe"/>
</dbReference>
<dbReference type="InterPro" id="IPR006638">
    <property type="entry name" value="Elp3/MiaA/NifB-like_rSAM"/>
</dbReference>
<dbReference type="SUPFAM" id="SSF102114">
    <property type="entry name" value="Radical SAM enzymes"/>
    <property type="match status" value="1"/>
</dbReference>
<dbReference type="SFLD" id="SFLDS00029">
    <property type="entry name" value="Radical_SAM"/>
    <property type="match status" value="1"/>
</dbReference>
<keyword evidence="3 10" id="KW-0963">Cytoplasm</keyword>
<feature type="domain" description="MTTase N-terminal" evidence="12">
    <location>
        <begin position="3"/>
        <end position="119"/>
    </location>
</feature>
<evidence type="ECO:0000259" key="12">
    <source>
        <dbReference type="PROSITE" id="PS51449"/>
    </source>
</evidence>
<feature type="binding site" evidence="10">
    <location>
        <position position="12"/>
    </location>
    <ligand>
        <name>[4Fe-4S] cluster</name>
        <dbReference type="ChEBI" id="CHEBI:49883"/>
        <label>1</label>
    </ligand>
</feature>
<gene>
    <name evidence="10 14" type="primary">rimO</name>
    <name evidence="14" type="ORF">D3Z33_13730</name>
</gene>
<dbReference type="GO" id="GO:0035597">
    <property type="term" value="F:tRNA-2-methylthio-N(6)-dimethylallyladenosine(37) synthase activity"/>
    <property type="evidence" value="ECO:0007669"/>
    <property type="project" value="UniProtKB-EC"/>
</dbReference>
<evidence type="ECO:0000256" key="2">
    <source>
        <dbReference type="ARBA" id="ARBA00022485"/>
    </source>
</evidence>
<evidence type="ECO:0000313" key="14">
    <source>
        <dbReference type="EMBL" id="NBI07916.1"/>
    </source>
</evidence>
<dbReference type="PROSITE" id="PS51918">
    <property type="entry name" value="RADICAL_SAM"/>
    <property type="match status" value="1"/>
</dbReference>
<dbReference type="SMART" id="SM00729">
    <property type="entry name" value="Elp3"/>
    <property type="match status" value="1"/>
</dbReference>
<dbReference type="Gene3D" id="2.40.50.140">
    <property type="entry name" value="Nucleic acid-binding proteins"/>
    <property type="match status" value="1"/>
</dbReference>
<dbReference type="InterPro" id="IPR020612">
    <property type="entry name" value="Methylthiotransferase_CS"/>
</dbReference>
<evidence type="ECO:0000259" key="13">
    <source>
        <dbReference type="PROSITE" id="PS51918"/>
    </source>
</evidence>
<dbReference type="FunFam" id="3.40.50.12160:FF:000003">
    <property type="entry name" value="CDK5 regulatory subunit-associated protein 1"/>
    <property type="match status" value="1"/>
</dbReference>
<keyword evidence="15" id="KW-1185">Reference proteome</keyword>
<dbReference type="GO" id="GO:0005840">
    <property type="term" value="C:ribosome"/>
    <property type="evidence" value="ECO:0007669"/>
    <property type="project" value="UniProtKB-KW"/>
</dbReference>
<evidence type="ECO:0000256" key="3">
    <source>
        <dbReference type="ARBA" id="ARBA00022490"/>
    </source>
</evidence>
<dbReference type="EC" id="2.8.4.4" evidence="10"/>
<feature type="binding site" evidence="10">
    <location>
        <position position="162"/>
    </location>
    <ligand>
        <name>[4Fe-4S] cluster</name>
        <dbReference type="ChEBI" id="CHEBI:49883"/>
        <label>2</label>
        <note>4Fe-4S-S-AdoMet</note>
    </ligand>
</feature>
<dbReference type="GO" id="GO:0103039">
    <property type="term" value="F:protein methylthiotransferase activity"/>
    <property type="evidence" value="ECO:0007669"/>
    <property type="project" value="UniProtKB-EC"/>
</dbReference>
<dbReference type="Gene3D" id="3.40.50.12160">
    <property type="entry name" value="Methylthiotransferase, N-terminal domain"/>
    <property type="match status" value="1"/>
</dbReference>
<dbReference type="PANTHER" id="PTHR43837">
    <property type="entry name" value="RIBOSOMAL PROTEIN S12 METHYLTHIOTRANSFERASE RIMO"/>
    <property type="match status" value="1"/>
</dbReference>
<dbReference type="InterPro" id="IPR013848">
    <property type="entry name" value="Methylthiotransferase_N"/>
</dbReference>
<keyword evidence="5 10" id="KW-0949">S-adenosyl-L-methionine</keyword>
<dbReference type="CDD" id="cd01335">
    <property type="entry name" value="Radical_SAM"/>
    <property type="match status" value="1"/>
</dbReference>
<dbReference type="Gene3D" id="3.80.30.20">
    <property type="entry name" value="tm_1862 like domain"/>
    <property type="match status" value="1"/>
</dbReference>
<dbReference type="PROSITE" id="PS50926">
    <property type="entry name" value="TRAM"/>
    <property type="match status" value="1"/>
</dbReference>
<keyword evidence="2 10" id="KW-0004">4Fe-4S</keyword>
<evidence type="ECO:0000256" key="6">
    <source>
        <dbReference type="ARBA" id="ARBA00022723"/>
    </source>
</evidence>
<evidence type="ECO:0000256" key="4">
    <source>
        <dbReference type="ARBA" id="ARBA00022679"/>
    </source>
</evidence>
<comment type="caution">
    <text evidence="14">The sequence shown here is derived from an EMBL/GenBank/DDBJ whole genome shotgun (WGS) entry which is preliminary data.</text>
</comment>
<comment type="cofactor">
    <cofactor evidence="10">
        <name>[4Fe-4S] cluster</name>
        <dbReference type="ChEBI" id="CHEBI:49883"/>
    </cofactor>
    <text evidence="10">Binds 2 [4Fe-4S] clusters. One cluster is coordinated with 3 cysteines and an exchangeable S-adenosyl-L-methionine.</text>
</comment>
<dbReference type="Pfam" id="PF04055">
    <property type="entry name" value="Radical_SAM"/>
    <property type="match status" value="1"/>
</dbReference>
<dbReference type="HAMAP" id="MF_01865">
    <property type="entry name" value="MTTase_RimO"/>
    <property type="match status" value="1"/>
</dbReference>
<feature type="binding site" evidence="10">
    <location>
        <position position="155"/>
    </location>
    <ligand>
        <name>[4Fe-4S] cluster</name>
        <dbReference type="ChEBI" id="CHEBI:49883"/>
        <label>2</label>
        <note>4Fe-4S-S-AdoMet</note>
    </ligand>
</feature>
<dbReference type="RefSeq" id="WP_160198379.1">
    <property type="nucleotide sequence ID" value="NZ_QXXA01000016.1"/>
</dbReference>
<keyword evidence="14" id="KW-0689">Ribosomal protein</keyword>
<dbReference type="Pfam" id="PF00919">
    <property type="entry name" value="UPF0004"/>
    <property type="match status" value="1"/>
</dbReference>
<dbReference type="SFLD" id="SFLDG01082">
    <property type="entry name" value="B12-binding_domain_containing"/>
    <property type="match status" value="1"/>
</dbReference>
<dbReference type="OrthoDB" id="9805215at2"/>
<reference evidence="14 15" key="1">
    <citation type="submission" date="2018-08" db="EMBL/GenBank/DDBJ databases">
        <title>Murine metabolic-syndrome-specific gut microbial biobank.</title>
        <authorList>
            <person name="Liu C."/>
        </authorList>
    </citation>
    <scope>NUCLEOTIDE SEQUENCE [LARGE SCALE GENOMIC DNA]</scope>
    <source>
        <strain evidence="14 15">583</strain>
    </source>
</reference>
<name>A0A845R2J1_9CLOT</name>
<comment type="function">
    <text evidence="1">Catalyzes the methylthiolation of N6-(dimethylallyl)adenosine (i(6)A), leading to the formation of 2-methylthio-N6-(dimethylallyl)adenosine (ms(2)i(6)A) at position 37 in tRNAs that read codons beginning with uridine.</text>
</comment>
<evidence type="ECO:0000256" key="8">
    <source>
        <dbReference type="ARBA" id="ARBA00023014"/>
    </source>
</evidence>
<keyword evidence="4 10" id="KW-0808">Transferase</keyword>
<evidence type="ECO:0000256" key="7">
    <source>
        <dbReference type="ARBA" id="ARBA00023004"/>
    </source>
</evidence>
<feature type="binding site" evidence="10">
    <location>
        <position position="48"/>
    </location>
    <ligand>
        <name>[4Fe-4S] cluster</name>
        <dbReference type="ChEBI" id="CHEBI:49883"/>
        <label>1</label>
    </ligand>
</feature>
<dbReference type="SFLD" id="SFLDG01061">
    <property type="entry name" value="methylthiotransferase"/>
    <property type="match status" value="1"/>
</dbReference>
<dbReference type="NCBIfam" id="TIGR00089">
    <property type="entry name" value="MiaB/RimO family radical SAM methylthiotransferase"/>
    <property type="match status" value="1"/>
</dbReference>
<dbReference type="EMBL" id="QXXA01000016">
    <property type="protein sequence ID" value="NBI07916.1"/>
    <property type="molecule type" value="Genomic_DNA"/>
</dbReference>
<feature type="binding site" evidence="10">
    <location>
        <position position="159"/>
    </location>
    <ligand>
        <name>[4Fe-4S] cluster</name>
        <dbReference type="ChEBI" id="CHEBI:49883"/>
        <label>2</label>
        <note>4Fe-4S-S-AdoMet</note>
    </ligand>
</feature>
<keyword evidence="7 10" id="KW-0408">Iron</keyword>
<dbReference type="Proteomes" id="UP000467132">
    <property type="component" value="Unassembled WGS sequence"/>
</dbReference>
<evidence type="ECO:0000256" key="10">
    <source>
        <dbReference type="HAMAP-Rule" id="MF_01865"/>
    </source>
</evidence>
<protein>
    <recommendedName>
        <fullName evidence="10">Ribosomal protein uS12 methylthiotransferase RimO</fullName>
        <shortName evidence="10">uS12 MTTase</shortName>
        <shortName evidence="10">uS12 methylthiotransferase</shortName>
        <ecNumber evidence="10">2.8.4.4</ecNumber>
    </recommendedName>
    <alternativeName>
        <fullName evidence="10">Ribosomal protein uS12 (aspartate-C(3))-methylthiotransferase</fullName>
    </alternativeName>
    <alternativeName>
        <fullName evidence="10">Ribosome maturation factor RimO</fullName>
    </alternativeName>
</protein>
<dbReference type="InterPro" id="IPR012340">
    <property type="entry name" value="NA-bd_OB-fold"/>
</dbReference>
<dbReference type="Pfam" id="PF18693">
    <property type="entry name" value="TRAM_2"/>
    <property type="match status" value="1"/>
</dbReference>
<feature type="domain" description="Radical SAM core" evidence="13">
    <location>
        <begin position="141"/>
        <end position="371"/>
    </location>
</feature>
<sequence>MSKNIAIISLGCSKNLVDSELIIGSLNEEGYSIVNELENANIIIVNTCGFIDAAKEESIDTILEMAEYKKHGKCNMLIVAGCLSERYKKILIDEIPEIDALVGTGNIKDISYIIKNYNDKKIIKVGNIDNKYLEENPRIPLEPGVTSYIKISEGCDNYCTYCIIPKLRGKYKSRKMDSVIKEAKELVKRGTREIILIAQDTTKYGIDLYGKYKLPELLDELNKIENLKWIRILYMYPETFSNDLINSINNNEKVLKYVDIPIQHISNNILKRMNRNTDKESIKQLINNLRTKIPKIVIRTTLMVGFPGETKDDFNELYDFVKNIKIDRLGVFTYSDQEGTAANNFKDQIDESVKLERKNILMELQQQISQKLLHEKINKNYEVLIEENLENENLLIGRTYMDTPEIDGCVYITSDPQKNIDIGEFVRVNIKDSFEYDLKGEILDEFSK</sequence>
<dbReference type="FunFam" id="3.80.30.20:FF:000001">
    <property type="entry name" value="tRNA-2-methylthio-N(6)-dimethylallyladenosine synthase 2"/>
    <property type="match status" value="1"/>
</dbReference>
<keyword evidence="14" id="KW-0687">Ribonucleoprotein</keyword>
<dbReference type="GO" id="GO:0035599">
    <property type="term" value="F:aspartic acid methylthiotransferase activity"/>
    <property type="evidence" value="ECO:0007669"/>
    <property type="project" value="TreeGrafter"/>
</dbReference>
<feature type="binding site" evidence="10">
    <location>
        <position position="82"/>
    </location>
    <ligand>
        <name>[4Fe-4S] cluster</name>
        <dbReference type="ChEBI" id="CHEBI:49883"/>
        <label>1</label>
    </ligand>
</feature>
<proteinExistence type="inferred from homology"/>
<comment type="function">
    <text evidence="10">Catalyzes the methylthiolation of an aspartic acid residue of ribosomal protein uS12.</text>
</comment>
<feature type="domain" description="TRAM" evidence="11">
    <location>
        <begin position="374"/>
        <end position="444"/>
    </location>
</feature>
<accession>A0A845R2J1</accession>
<evidence type="ECO:0000256" key="1">
    <source>
        <dbReference type="ARBA" id="ARBA00003234"/>
    </source>
</evidence>
<keyword evidence="8 10" id="KW-0411">Iron-sulfur</keyword>
<dbReference type="PANTHER" id="PTHR43837:SF1">
    <property type="entry name" value="RIBOSOMAL PROTEIN US12 METHYLTHIOTRANSFERASE RIMO"/>
    <property type="match status" value="1"/>
</dbReference>
<dbReference type="InterPro" id="IPR005840">
    <property type="entry name" value="Ribosomal_uS12_MeSTrfase_RimO"/>
</dbReference>
<keyword evidence="6 10" id="KW-0479">Metal-binding</keyword>
<dbReference type="PROSITE" id="PS01278">
    <property type="entry name" value="MTTASE_RADICAL"/>
    <property type="match status" value="1"/>
</dbReference>
<comment type="subcellular location">
    <subcellularLocation>
        <location evidence="10">Cytoplasm</location>
    </subcellularLocation>
</comment>
<dbReference type="NCBIfam" id="TIGR01125">
    <property type="entry name" value="30S ribosomal protein S12 methylthiotransferase RimO"/>
    <property type="match status" value="1"/>
</dbReference>
<organism evidence="14 15">
    <name type="scientific">Senegalia massiliensis</name>
    <dbReference type="NCBI Taxonomy" id="1720316"/>
    <lineage>
        <taxon>Bacteria</taxon>
        <taxon>Bacillati</taxon>
        <taxon>Bacillota</taxon>
        <taxon>Clostridia</taxon>
        <taxon>Eubacteriales</taxon>
        <taxon>Clostridiaceae</taxon>
        <taxon>Senegalia</taxon>
    </lineage>
</organism>
<dbReference type="PROSITE" id="PS51449">
    <property type="entry name" value="MTTASE_N"/>
    <property type="match status" value="1"/>
</dbReference>
<dbReference type="GO" id="GO:0046872">
    <property type="term" value="F:metal ion binding"/>
    <property type="evidence" value="ECO:0007669"/>
    <property type="project" value="UniProtKB-KW"/>
</dbReference>
<dbReference type="InterPro" id="IPR005839">
    <property type="entry name" value="Methylthiotransferase"/>
</dbReference>
<evidence type="ECO:0000259" key="11">
    <source>
        <dbReference type="PROSITE" id="PS50926"/>
    </source>
</evidence>
<comment type="catalytic activity">
    <reaction evidence="9">
        <text>N(6)-dimethylallyladenosine(37) in tRNA + (sulfur carrier)-SH + AH2 + 2 S-adenosyl-L-methionine = 2-methylsulfanyl-N(6)-dimethylallyladenosine(37) in tRNA + (sulfur carrier)-H + 5'-deoxyadenosine + L-methionine + A + S-adenosyl-L-homocysteine + 2 H(+)</text>
        <dbReference type="Rhea" id="RHEA:37067"/>
        <dbReference type="Rhea" id="RHEA-COMP:10375"/>
        <dbReference type="Rhea" id="RHEA-COMP:10376"/>
        <dbReference type="Rhea" id="RHEA-COMP:14737"/>
        <dbReference type="Rhea" id="RHEA-COMP:14739"/>
        <dbReference type="ChEBI" id="CHEBI:13193"/>
        <dbReference type="ChEBI" id="CHEBI:15378"/>
        <dbReference type="ChEBI" id="CHEBI:17319"/>
        <dbReference type="ChEBI" id="CHEBI:17499"/>
        <dbReference type="ChEBI" id="CHEBI:29917"/>
        <dbReference type="ChEBI" id="CHEBI:57844"/>
        <dbReference type="ChEBI" id="CHEBI:57856"/>
        <dbReference type="ChEBI" id="CHEBI:59789"/>
        <dbReference type="ChEBI" id="CHEBI:64428"/>
        <dbReference type="ChEBI" id="CHEBI:74415"/>
        <dbReference type="ChEBI" id="CHEBI:74417"/>
        <dbReference type="EC" id="2.8.4.3"/>
    </reaction>
</comment>
<dbReference type="InterPro" id="IPR002792">
    <property type="entry name" value="TRAM_dom"/>
</dbReference>
<dbReference type="InterPro" id="IPR007197">
    <property type="entry name" value="rSAM"/>
</dbReference>
<evidence type="ECO:0000256" key="9">
    <source>
        <dbReference type="ARBA" id="ARBA00051425"/>
    </source>
</evidence>